<evidence type="ECO:0000313" key="7">
    <source>
        <dbReference type="Proteomes" id="UP000438448"/>
    </source>
</evidence>
<dbReference type="SUPFAM" id="SSF48498">
    <property type="entry name" value="Tetracyclin repressor-like, C-terminal domain"/>
    <property type="match status" value="1"/>
</dbReference>
<feature type="DNA-binding region" description="H-T-H motif" evidence="4">
    <location>
        <begin position="24"/>
        <end position="43"/>
    </location>
</feature>
<keyword evidence="7" id="KW-1185">Reference proteome</keyword>
<evidence type="ECO:0000256" key="1">
    <source>
        <dbReference type="ARBA" id="ARBA00023015"/>
    </source>
</evidence>
<evidence type="ECO:0000256" key="2">
    <source>
        <dbReference type="ARBA" id="ARBA00023125"/>
    </source>
</evidence>
<dbReference type="InterPro" id="IPR036271">
    <property type="entry name" value="Tet_transcr_reg_TetR-rel_C_sf"/>
</dbReference>
<keyword evidence="2 4" id="KW-0238">DNA-binding</keyword>
<dbReference type="Pfam" id="PF21993">
    <property type="entry name" value="TetR_C_13_2"/>
    <property type="match status" value="1"/>
</dbReference>
<feature type="domain" description="HTH tetR-type" evidence="5">
    <location>
        <begin position="1"/>
        <end position="61"/>
    </location>
</feature>
<dbReference type="InterPro" id="IPR001647">
    <property type="entry name" value="HTH_TetR"/>
</dbReference>
<dbReference type="SUPFAM" id="SSF46689">
    <property type="entry name" value="Homeodomain-like"/>
    <property type="match status" value="1"/>
</dbReference>
<dbReference type="Gene3D" id="1.10.357.10">
    <property type="entry name" value="Tetracycline Repressor, domain 2"/>
    <property type="match status" value="1"/>
</dbReference>
<dbReference type="PROSITE" id="PS50977">
    <property type="entry name" value="HTH_TETR_2"/>
    <property type="match status" value="1"/>
</dbReference>
<dbReference type="Pfam" id="PF00440">
    <property type="entry name" value="TetR_N"/>
    <property type="match status" value="1"/>
</dbReference>
<keyword evidence="1" id="KW-0805">Transcription regulation</keyword>
<comment type="caution">
    <text evidence="6">The sequence shown here is derived from an EMBL/GenBank/DDBJ whole genome shotgun (WGS) entry which is preliminary data.</text>
</comment>
<evidence type="ECO:0000259" key="5">
    <source>
        <dbReference type="PROSITE" id="PS50977"/>
    </source>
</evidence>
<dbReference type="PRINTS" id="PR00455">
    <property type="entry name" value="HTHTETR"/>
</dbReference>
<name>A0A7K0D692_9NOCA</name>
<evidence type="ECO:0000313" key="6">
    <source>
        <dbReference type="EMBL" id="MQY21071.1"/>
    </source>
</evidence>
<evidence type="ECO:0000256" key="4">
    <source>
        <dbReference type="PROSITE-ProRule" id="PRU00335"/>
    </source>
</evidence>
<accession>A0A7K0D692</accession>
<dbReference type="Proteomes" id="UP000438448">
    <property type="component" value="Unassembled WGS sequence"/>
</dbReference>
<dbReference type="GO" id="GO:0003677">
    <property type="term" value="F:DNA binding"/>
    <property type="evidence" value="ECO:0007669"/>
    <property type="project" value="UniProtKB-UniRule"/>
</dbReference>
<evidence type="ECO:0000256" key="3">
    <source>
        <dbReference type="ARBA" id="ARBA00023163"/>
    </source>
</evidence>
<reference evidence="6 7" key="1">
    <citation type="submission" date="2019-10" db="EMBL/GenBank/DDBJ databases">
        <title>Nocardia macrotermitis sp. nov. and Nocardia aurantia sp. nov., isolated from the gut of fungus growing-termite Macrotermes natalensis.</title>
        <authorList>
            <person name="Benndorf R."/>
            <person name="Schwitalla J."/>
            <person name="Martin K."/>
            <person name="De Beer W."/>
            <person name="Kaster A.-K."/>
            <person name="Vollmers J."/>
            <person name="Poulsen M."/>
            <person name="Beemelmanns C."/>
        </authorList>
    </citation>
    <scope>NUCLEOTIDE SEQUENCE [LARGE SCALE GENOMIC DNA]</scope>
    <source>
        <strain evidence="6 7">RB20</strain>
    </source>
</reference>
<keyword evidence="3" id="KW-0804">Transcription</keyword>
<gene>
    <name evidence="6" type="primary">betI_11</name>
    <name evidence="6" type="ORF">NRB20_41800</name>
</gene>
<dbReference type="PANTHER" id="PTHR47506:SF1">
    <property type="entry name" value="HTH-TYPE TRANSCRIPTIONAL REGULATOR YJDC"/>
    <property type="match status" value="1"/>
</dbReference>
<dbReference type="InterPro" id="IPR009057">
    <property type="entry name" value="Homeodomain-like_sf"/>
</dbReference>
<sequence length="183" mass="20094">MGKRDRLAAAAARVFHERGVEKTTIADIARAADVPVGNVYYYFKTKDQLVQAAIGAHGQGLRNVIAELEQRQAPADRLKELVRGWVGERDLAARFGCPAGTLAAELDKRDDGLDREMAVVMRELIDWVQVQFAAMGRSDAAELAVALVAAYQGIALLTNTFRDPELMVAEGRRLEEWIDSLAA</sequence>
<dbReference type="AlphaFoldDB" id="A0A7K0D692"/>
<dbReference type="InterPro" id="IPR054156">
    <property type="entry name" value="YxaF_TetR_C"/>
</dbReference>
<dbReference type="PANTHER" id="PTHR47506">
    <property type="entry name" value="TRANSCRIPTIONAL REGULATORY PROTEIN"/>
    <property type="match status" value="1"/>
</dbReference>
<organism evidence="6 7">
    <name type="scientific">Nocardia macrotermitis</name>
    <dbReference type="NCBI Taxonomy" id="2585198"/>
    <lineage>
        <taxon>Bacteria</taxon>
        <taxon>Bacillati</taxon>
        <taxon>Actinomycetota</taxon>
        <taxon>Actinomycetes</taxon>
        <taxon>Mycobacteriales</taxon>
        <taxon>Nocardiaceae</taxon>
        <taxon>Nocardia</taxon>
    </lineage>
</organism>
<protein>
    <submittedName>
        <fullName evidence="6">HTH-type transcriptional regulator BetI</fullName>
    </submittedName>
</protein>
<dbReference type="EMBL" id="WEGK01000008">
    <property type="protein sequence ID" value="MQY21071.1"/>
    <property type="molecule type" value="Genomic_DNA"/>
</dbReference>
<proteinExistence type="predicted"/>